<keyword evidence="4" id="KW-1185">Reference proteome</keyword>
<sequence length="122" mass="13742">MKKFNKLVSLMLVGAMMLGMCTTAYAKDESNVKQYNSIQEVLEENESMQDLILSGENLSRPAMAPLTSMQVMWVNSQDAGEEHISAGQYATKLDHGGDWFQVITLEVGFSSVRWAKFKHMEM</sequence>
<dbReference type="InterPro" id="IPR032624">
    <property type="entry name" value="DUF4879"/>
</dbReference>
<dbReference type="AlphaFoldDB" id="A0A7X3MM66"/>
<dbReference type="EMBL" id="WUQX01000003">
    <property type="protein sequence ID" value="MXP79215.1"/>
    <property type="molecule type" value="Genomic_DNA"/>
</dbReference>
<dbReference type="Proteomes" id="UP000460412">
    <property type="component" value="Unassembled WGS sequence"/>
</dbReference>
<evidence type="ECO:0000313" key="4">
    <source>
        <dbReference type="Proteomes" id="UP000460412"/>
    </source>
</evidence>
<reference evidence="2 4" key="1">
    <citation type="submission" date="2019-12" db="EMBL/GenBank/DDBJ databases">
        <title>Sporaefaciens musculi gen. nov., sp. nov., a novel bacterium isolated from the caecum of an obese mouse.</title>
        <authorList>
            <person name="Rasmussen T.S."/>
            <person name="Streidl T."/>
            <person name="Hitch T.C.A."/>
            <person name="Wortmann E."/>
            <person name="Deptula P."/>
            <person name="Hansen M."/>
            <person name="Nielsen D.S."/>
            <person name="Clavel T."/>
            <person name="Vogensen F.K."/>
        </authorList>
    </citation>
    <scope>NUCLEOTIDE SEQUENCE [LARGE SCALE GENOMIC DNA]</scope>
    <source>
        <strain evidence="2 4">WCA-9-b2</strain>
        <plasmid evidence="2">unnamed</plasmid>
    </source>
</reference>
<dbReference type="Pfam" id="PF16219">
    <property type="entry name" value="DUF4879"/>
    <property type="match status" value="1"/>
</dbReference>
<evidence type="ECO:0000313" key="2">
    <source>
        <dbReference type="EMBL" id="MXP78966.1"/>
    </source>
</evidence>
<evidence type="ECO:0000313" key="3">
    <source>
        <dbReference type="EMBL" id="MXP79215.1"/>
    </source>
</evidence>
<dbReference type="RefSeq" id="WP_159757389.1">
    <property type="nucleotide sequence ID" value="NZ_WUQX01000003.1"/>
</dbReference>
<geneLocation type="plasmid" evidence="2">
    <name>unnamed</name>
</geneLocation>
<accession>A0A7X3MM66</accession>
<gene>
    <name evidence="2" type="ORF">GN277_27735</name>
    <name evidence="3" type="ORF">GN277_29100</name>
</gene>
<keyword evidence="2" id="KW-0614">Plasmid</keyword>
<evidence type="ECO:0000256" key="1">
    <source>
        <dbReference type="SAM" id="SignalP"/>
    </source>
</evidence>
<feature type="chain" id="PRO_5044130571" evidence="1">
    <location>
        <begin position="27"/>
        <end position="122"/>
    </location>
</feature>
<dbReference type="EMBL" id="WUQX01000003">
    <property type="protein sequence ID" value="MXP78966.1"/>
    <property type="molecule type" value="Genomic_DNA"/>
</dbReference>
<feature type="signal peptide" evidence="1">
    <location>
        <begin position="1"/>
        <end position="26"/>
    </location>
</feature>
<keyword evidence="1" id="KW-0732">Signal</keyword>
<organism evidence="2 4">
    <name type="scientific">Sporofaciens musculi</name>
    <dbReference type="NCBI Taxonomy" id="2681861"/>
    <lineage>
        <taxon>Bacteria</taxon>
        <taxon>Bacillati</taxon>
        <taxon>Bacillota</taxon>
        <taxon>Clostridia</taxon>
        <taxon>Lachnospirales</taxon>
        <taxon>Lachnospiraceae</taxon>
        <taxon>Sporofaciens</taxon>
    </lineage>
</organism>
<comment type="caution">
    <text evidence="2">The sequence shown here is derived from an EMBL/GenBank/DDBJ whole genome shotgun (WGS) entry which is preliminary data.</text>
</comment>
<protein>
    <submittedName>
        <fullName evidence="2">DUF4879 domain-containing protein</fullName>
    </submittedName>
</protein>
<proteinExistence type="predicted"/>
<name>A0A7X3MM66_9FIRM</name>